<keyword evidence="2 5" id="KW-0479">Metal-binding</keyword>
<evidence type="ECO:0000256" key="7">
    <source>
        <dbReference type="SAM" id="Phobius"/>
    </source>
</evidence>
<accession>A0AAV5TU41</accession>
<name>A0AAV5TU41_9BILA</name>
<dbReference type="GO" id="GO:0006805">
    <property type="term" value="P:xenobiotic metabolic process"/>
    <property type="evidence" value="ECO:0007669"/>
    <property type="project" value="TreeGrafter"/>
</dbReference>
<evidence type="ECO:0008006" key="10">
    <source>
        <dbReference type="Google" id="ProtNLM"/>
    </source>
</evidence>
<dbReference type="PRINTS" id="PR00463">
    <property type="entry name" value="EP450I"/>
</dbReference>
<dbReference type="PANTHER" id="PTHR24300">
    <property type="entry name" value="CYTOCHROME P450 508A4-RELATED"/>
    <property type="match status" value="1"/>
</dbReference>
<keyword evidence="7" id="KW-0472">Membrane</keyword>
<evidence type="ECO:0000256" key="6">
    <source>
        <dbReference type="RuleBase" id="RU000461"/>
    </source>
</evidence>
<gene>
    <name evidence="8" type="ORF">PENTCL1PPCAC_20139</name>
</gene>
<dbReference type="SUPFAM" id="SSF48264">
    <property type="entry name" value="Cytochrome P450"/>
    <property type="match status" value="1"/>
</dbReference>
<keyword evidence="3 5" id="KW-0408">Iron</keyword>
<dbReference type="PANTHER" id="PTHR24300:SF338">
    <property type="entry name" value="CYTOCHROME P450 CYP36A1-RELATED"/>
    <property type="match status" value="1"/>
</dbReference>
<sequence length="497" mass="56425">RTSEMLLELIITVVLLVVAYGYLINRIRGLPPGPPPLPLLGNALSLGDAMDQTMLRWSKQYGPVFTVWMPGPVVVIADHNTMQETVVRQGDQFGDRALPVNQLKLLADGPYGLVFSGNDMWREQRRFALHSLRDVGFLSATLQESAKTYAQQIVADWKKDGADGTPVDPTENIMYGVANLIWQLVFGRTLSFKNQIFTEVQKMVHKNFELFVHPAVTFLDVFPPIVYLDPLFGSPVRNLCTNTKKLVAFLQKELEVTEKSLNVDEEPRCFADSFFIEMKRREEKGEPLGNFTRHQLNFAAFDMWAAGFETTVTTMRYAVHFLMSNPNVQRKMQKEIDKKIGQRQISMDDQKLLPYCMATIHEVQRVGNIGEINFFRETSQETTIAGHKIPAGTAILPQFPTVHVDPAHFERPDYFCPERHINDAGEFVKNPMVTPFSFGKRACLGEGLARMELFIFLMTFVQHCTFSSPTLIPPKLETTRGLTRSPVPYKVKVTARF</sequence>
<organism evidence="8 9">
    <name type="scientific">Pristionchus entomophagus</name>
    <dbReference type="NCBI Taxonomy" id="358040"/>
    <lineage>
        <taxon>Eukaryota</taxon>
        <taxon>Metazoa</taxon>
        <taxon>Ecdysozoa</taxon>
        <taxon>Nematoda</taxon>
        <taxon>Chromadorea</taxon>
        <taxon>Rhabditida</taxon>
        <taxon>Rhabditina</taxon>
        <taxon>Diplogasteromorpha</taxon>
        <taxon>Diplogasteroidea</taxon>
        <taxon>Neodiplogasteridae</taxon>
        <taxon>Pristionchus</taxon>
    </lineage>
</organism>
<dbReference type="GO" id="GO:0020037">
    <property type="term" value="F:heme binding"/>
    <property type="evidence" value="ECO:0007669"/>
    <property type="project" value="InterPro"/>
</dbReference>
<dbReference type="GO" id="GO:0006082">
    <property type="term" value="P:organic acid metabolic process"/>
    <property type="evidence" value="ECO:0007669"/>
    <property type="project" value="TreeGrafter"/>
</dbReference>
<dbReference type="Proteomes" id="UP001432027">
    <property type="component" value="Unassembled WGS sequence"/>
</dbReference>
<evidence type="ECO:0000313" key="8">
    <source>
        <dbReference type="EMBL" id="GMS97964.1"/>
    </source>
</evidence>
<dbReference type="AlphaFoldDB" id="A0AAV5TU41"/>
<evidence type="ECO:0000256" key="1">
    <source>
        <dbReference type="ARBA" id="ARBA00010617"/>
    </source>
</evidence>
<feature type="transmembrane region" description="Helical" evidence="7">
    <location>
        <begin position="6"/>
        <end position="24"/>
    </location>
</feature>
<keyword evidence="5 6" id="KW-0349">Heme</keyword>
<feature type="binding site" description="axial binding residue" evidence="5">
    <location>
        <position position="443"/>
    </location>
    <ligand>
        <name>heme</name>
        <dbReference type="ChEBI" id="CHEBI:30413"/>
    </ligand>
    <ligandPart>
        <name>Fe</name>
        <dbReference type="ChEBI" id="CHEBI:18248"/>
    </ligandPart>
</feature>
<dbReference type="GO" id="GO:0005737">
    <property type="term" value="C:cytoplasm"/>
    <property type="evidence" value="ECO:0007669"/>
    <property type="project" value="TreeGrafter"/>
</dbReference>
<protein>
    <recommendedName>
        <fullName evidence="10">Cytochrome P450</fullName>
    </recommendedName>
</protein>
<keyword evidence="9" id="KW-1185">Reference proteome</keyword>
<evidence type="ECO:0000256" key="5">
    <source>
        <dbReference type="PIRSR" id="PIRSR602401-1"/>
    </source>
</evidence>
<keyword evidence="7" id="KW-1133">Transmembrane helix</keyword>
<dbReference type="EMBL" id="BTSX01000005">
    <property type="protein sequence ID" value="GMS97964.1"/>
    <property type="molecule type" value="Genomic_DNA"/>
</dbReference>
<dbReference type="InterPro" id="IPR002401">
    <property type="entry name" value="Cyt_P450_E_grp-I"/>
</dbReference>
<feature type="non-terminal residue" evidence="8">
    <location>
        <position position="1"/>
    </location>
</feature>
<dbReference type="GO" id="GO:0016712">
    <property type="term" value="F:oxidoreductase activity, acting on paired donors, with incorporation or reduction of molecular oxygen, reduced flavin or flavoprotein as one donor, and incorporation of one atom of oxygen"/>
    <property type="evidence" value="ECO:0007669"/>
    <property type="project" value="TreeGrafter"/>
</dbReference>
<dbReference type="InterPro" id="IPR001128">
    <property type="entry name" value="Cyt_P450"/>
</dbReference>
<evidence type="ECO:0000256" key="3">
    <source>
        <dbReference type="ARBA" id="ARBA00023004"/>
    </source>
</evidence>
<dbReference type="PROSITE" id="PS00086">
    <property type="entry name" value="CYTOCHROME_P450"/>
    <property type="match status" value="1"/>
</dbReference>
<dbReference type="FunFam" id="1.10.630.10:FF:000309">
    <property type="entry name" value="Uncharacterized protein"/>
    <property type="match status" value="1"/>
</dbReference>
<keyword evidence="4 6" id="KW-0503">Monooxygenase</keyword>
<dbReference type="Pfam" id="PF00067">
    <property type="entry name" value="p450"/>
    <property type="match status" value="1"/>
</dbReference>
<dbReference type="Gene3D" id="1.10.630.10">
    <property type="entry name" value="Cytochrome P450"/>
    <property type="match status" value="1"/>
</dbReference>
<keyword evidence="6" id="KW-0560">Oxidoreductase</keyword>
<proteinExistence type="inferred from homology"/>
<reference evidence="8" key="1">
    <citation type="submission" date="2023-10" db="EMBL/GenBank/DDBJ databases">
        <title>Genome assembly of Pristionchus species.</title>
        <authorList>
            <person name="Yoshida K."/>
            <person name="Sommer R.J."/>
        </authorList>
    </citation>
    <scope>NUCLEOTIDE SEQUENCE</scope>
    <source>
        <strain evidence="8">RS0144</strain>
    </source>
</reference>
<dbReference type="InterPro" id="IPR050182">
    <property type="entry name" value="Cytochrome_P450_fam2"/>
</dbReference>
<comment type="similarity">
    <text evidence="1 6">Belongs to the cytochrome P450 family.</text>
</comment>
<keyword evidence="7" id="KW-0812">Transmembrane</keyword>
<dbReference type="InterPro" id="IPR017972">
    <property type="entry name" value="Cyt_P450_CS"/>
</dbReference>
<comment type="caution">
    <text evidence="8">The sequence shown here is derived from an EMBL/GenBank/DDBJ whole genome shotgun (WGS) entry which is preliminary data.</text>
</comment>
<evidence type="ECO:0000256" key="2">
    <source>
        <dbReference type="ARBA" id="ARBA00022723"/>
    </source>
</evidence>
<dbReference type="InterPro" id="IPR036396">
    <property type="entry name" value="Cyt_P450_sf"/>
</dbReference>
<comment type="cofactor">
    <cofactor evidence="5">
        <name>heme</name>
        <dbReference type="ChEBI" id="CHEBI:30413"/>
    </cofactor>
</comment>
<evidence type="ECO:0000313" key="9">
    <source>
        <dbReference type="Proteomes" id="UP001432027"/>
    </source>
</evidence>
<dbReference type="PRINTS" id="PR00385">
    <property type="entry name" value="P450"/>
</dbReference>
<evidence type="ECO:0000256" key="4">
    <source>
        <dbReference type="ARBA" id="ARBA00023033"/>
    </source>
</evidence>
<dbReference type="GO" id="GO:0005506">
    <property type="term" value="F:iron ion binding"/>
    <property type="evidence" value="ECO:0007669"/>
    <property type="project" value="InterPro"/>
</dbReference>